<dbReference type="EnsemblMetazoa" id="XM_019915252.1">
    <property type="protein sequence ID" value="XP_019770811.1"/>
    <property type="gene ID" value="LOC109544865"/>
</dbReference>
<feature type="domain" description="Serine aminopeptidase S33" evidence="2">
    <location>
        <begin position="163"/>
        <end position="271"/>
    </location>
</feature>
<dbReference type="OrthoDB" id="10249433at2759"/>
<dbReference type="ESTHER" id="denpd-n6trb6">
    <property type="family name" value="ABHD12-PHARC"/>
</dbReference>
<keyword evidence="1" id="KW-1133">Transmembrane helix</keyword>
<dbReference type="InterPro" id="IPR029058">
    <property type="entry name" value="AB_hydrolase_fold"/>
</dbReference>
<dbReference type="EnsemblMetazoa" id="XM_019915250.1">
    <property type="protein sequence ID" value="XP_019770809.1"/>
    <property type="gene ID" value="LOC109544865"/>
</dbReference>
<evidence type="ECO:0000256" key="1">
    <source>
        <dbReference type="SAM" id="Phobius"/>
    </source>
</evidence>
<dbReference type="EMBL" id="KB741280">
    <property type="protein sequence ID" value="ENN70866.1"/>
    <property type="molecule type" value="Genomic_DNA"/>
</dbReference>
<feature type="transmembrane region" description="Helical" evidence="1">
    <location>
        <begin position="50"/>
        <end position="70"/>
    </location>
</feature>
<dbReference type="Proteomes" id="UP000030742">
    <property type="component" value="Unassembled WGS sequence"/>
</dbReference>
<dbReference type="PANTHER" id="PTHR12277:SF194">
    <property type="entry name" value="FI04476P"/>
    <property type="match status" value="1"/>
</dbReference>
<evidence type="ECO:0000313" key="7">
    <source>
        <dbReference type="Proteomes" id="UP000030742"/>
    </source>
</evidence>
<evidence type="ECO:0000259" key="2">
    <source>
        <dbReference type="Pfam" id="PF12146"/>
    </source>
</evidence>
<name>N6TRB6_DENPD</name>
<feature type="non-terminal residue" evidence="3">
    <location>
        <position position="1"/>
    </location>
</feature>
<dbReference type="GO" id="GO:0006660">
    <property type="term" value="P:phosphatidylserine catabolic process"/>
    <property type="evidence" value="ECO:0007669"/>
    <property type="project" value="TreeGrafter"/>
</dbReference>
<reference evidence="5" key="2">
    <citation type="submission" date="2024-08" db="UniProtKB">
        <authorList>
            <consortium name="EnsemblMetazoa"/>
        </authorList>
    </citation>
    <scope>IDENTIFICATION</scope>
</reference>
<dbReference type="KEGG" id="dpa:109544865"/>
<accession>N6TRB6</accession>
<gene>
    <name evidence="5" type="primary">109544865</name>
    <name evidence="4" type="ORF">D910_02012</name>
    <name evidence="3" type="ORF">YQE_12271</name>
</gene>
<dbReference type="STRING" id="77166.N6TRB6"/>
<evidence type="ECO:0000313" key="5">
    <source>
        <dbReference type="EnsemblMetazoa" id="XP_019770809.1"/>
    </source>
</evidence>
<dbReference type="Pfam" id="PF12146">
    <property type="entry name" value="Hydrolase_4"/>
    <property type="match status" value="1"/>
</dbReference>
<dbReference type="PANTHER" id="PTHR12277">
    <property type="entry name" value="ALPHA/BETA HYDROLASE DOMAIN-CONTAINING PROTEIN"/>
    <property type="match status" value="1"/>
</dbReference>
<dbReference type="EMBL" id="KB631604">
    <property type="protein sequence ID" value="ERL84584.1"/>
    <property type="molecule type" value="Genomic_DNA"/>
</dbReference>
<dbReference type="Gene3D" id="3.40.50.1820">
    <property type="entry name" value="alpha/beta hydrolase"/>
    <property type="match status" value="1"/>
</dbReference>
<dbReference type="GO" id="GO:0047372">
    <property type="term" value="F:monoacylglycerol lipase activity"/>
    <property type="evidence" value="ECO:0007669"/>
    <property type="project" value="TreeGrafter"/>
</dbReference>
<dbReference type="GO" id="GO:0004622">
    <property type="term" value="F:phosphatidylcholine lysophospholipase activity"/>
    <property type="evidence" value="ECO:0007669"/>
    <property type="project" value="TreeGrafter"/>
</dbReference>
<dbReference type="OMA" id="WFKDLNV"/>
<protein>
    <recommendedName>
        <fullName evidence="2">Serine aminopeptidase S33 domain-containing protein</fullName>
    </recommendedName>
</protein>
<proteinExistence type="predicted"/>
<reference evidence="6 7" key="1">
    <citation type="journal article" date="2013" name="Genome Biol.">
        <title>Draft genome of the mountain pine beetle, Dendroctonus ponderosae Hopkins, a major forest pest.</title>
        <authorList>
            <person name="Keeling C.I."/>
            <person name="Yuen M.M."/>
            <person name="Liao N.Y."/>
            <person name="Docking T.R."/>
            <person name="Chan S.K."/>
            <person name="Taylor G.A."/>
            <person name="Palmquist D.L."/>
            <person name="Jackman S.D."/>
            <person name="Nguyen A."/>
            <person name="Li M."/>
            <person name="Henderson H."/>
            <person name="Janes J.K."/>
            <person name="Zhao Y."/>
            <person name="Pandoh P."/>
            <person name="Moore R."/>
            <person name="Sperling F.A."/>
            <person name="Huber D.P."/>
            <person name="Birol I."/>
            <person name="Jones S.J."/>
            <person name="Bohlmann J."/>
        </authorList>
    </citation>
    <scope>NUCLEOTIDE SEQUENCE</scope>
</reference>
<keyword evidence="1" id="KW-0472">Membrane</keyword>
<evidence type="ECO:0000313" key="3">
    <source>
        <dbReference type="EMBL" id="ENN70866.1"/>
    </source>
</evidence>
<keyword evidence="6" id="KW-1185">Reference proteome</keyword>
<dbReference type="AlphaFoldDB" id="N6TRB6"/>
<sequence>MGDQGENDIFDDEILDYGLASFGSYLIPSILLIFGALTLFDVIALNTLKIILLLCIILFVVLPIIYRYSYAFQRSAVFLNFINVPATANYQHPEKYGLNGARNFYITVDDVKLGAWQILPSNLENTNDASHEFFEKMLNDGQNVVIYNHGNGGCRLTAHRVETYQVLRKFFHVITYDYRSYGDSSSKPPSEQTVVEDILHVYQWVRNRTESNVFIWGHSLGTSVSTHAIQKIQTLSTSQPVGLVLEAPFNNMKEEISEFPLAKIFKFLPWFRLTIVEPMSENFRFETDKYICGVNLPIMILHAEDDKVVPYKLGVKLYRSALKCRSESQGTLLFHRFSADHKFGHKFICRAADLPDKISNFIQLALENKSDKLLQQ</sequence>
<feature type="transmembrane region" description="Helical" evidence="1">
    <location>
        <begin position="25"/>
        <end position="43"/>
    </location>
</feature>
<dbReference type="GO" id="GO:0005789">
    <property type="term" value="C:endoplasmic reticulum membrane"/>
    <property type="evidence" value="ECO:0007669"/>
    <property type="project" value="TreeGrafter"/>
</dbReference>
<dbReference type="Proteomes" id="UP000019118">
    <property type="component" value="Unassembled WGS sequence"/>
</dbReference>
<evidence type="ECO:0000313" key="4">
    <source>
        <dbReference type="EMBL" id="ERL84584.1"/>
    </source>
</evidence>
<dbReference type="InterPro" id="IPR022742">
    <property type="entry name" value="Hydrolase_4"/>
</dbReference>
<dbReference type="SUPFAM" id="SSF53474">
    <property type="entry name" value="alpha/beta-Hydrolases"/>
    <property type="match status" value="1"/>
</dbReference>
<dbReference type="GO" id="GO:0052651">
    <property type="term" value="P:monoacylglycerol catabolic process"/>
    <property type="evidence" value="ECO:0007669"/>
    <property type="project" value="TreeGrafter"/>
</dbReference>
<evidence type="ECO:0000313" key="6">
    <source>
        <dbReference type="Proteomes" id="UP000019118"/>
    </source>
</evidence>
<dbReference type="EnsemblMetazoa" id="XM_019915251.1">
    <property type="protein sequence ID" value="XP_019770810.1"/>
    <property type="gene ID" value="LOC109544865"/>
</dbReference>
<organism evidence="3">
    <name type="scientific">Dendroctonus ponderosae</name>
    <name type="common">Mountain pine beetle</name>
    <dbReference type="NCBI Taxonomy" id="77166"/>
    <lineage>
        <taxon>Eukaryota</taxon>
        <taxon>Metazoa</taxon>
        <taxon>Ecdysozoa</taxon>
        <taxon>Arthropoda</taxon>
        <taxon>Hexapoda</taxon>
        <taxon>Insecta</taxon>
        <taxon>Pterygota</taxon>
        <taxon>Neoptera</taxon>
        <taxon>Endopterygota</taxon>
        <taxon>Coleoptera</taxon>
        <taxon>Polyphaga</taxon>
        <taxon>Cucujiformia</taxon>
        <taxon>Curculionidae</taxon>
        <taxon>Scolytinae</taxon>
        <taxon>Dendroctonus</taxon>
    </lineage>
</organism>
<keyword evidence="1" id="KW-0812">Transmembrane</keyword>